<evidence type="ECO:0008006" key="4">
    <source>
        <dbReference type="Google" id="ProtNLM"/>
    </source>
</evidence>
<evidence type="ECO:0000313" key="2">
    <source>
        <dbReference type="EMBL" id="TDP82420.1"/>
    </source>
</evidence>
<name>A0A4R6R8R1_9HYPH</name>
<protein>
    <recommendedName>
        <fullName evidence="4">DUF2946 family protein</fullName>
    </recommendedName>
</protein>
<keyword evidence="3" id="KW-1185">Reference proteome</keyword>
<accession>A0A4R6R8R1</accession>
<keyword evidence="1" id="KW-0472">Membrane</keyword>
<dbReference type="EMBL" id="SNXY01000010">
    <property type="protein sequence ID" value="TDP82420.1"/>
    <property type="molecule type" value="Genomic_DNA"/>
</dbReference>
<gene>
    <name evidence="2" type="ORF">EDD54_3687</name>
</gene>
<dbReference type="InterPro" id="IPR021333">
    <property type="entry name" value="DUF2946"/>
</dbReference>
<keyword evidence="1" id="KW-1133">Transmembrane helix</keyword>
<organism evidence="2 3">
    <name type="scientific">Oharaeibacter diazotrophicus</name>
    <dbReference type="NCBI Taxonomy" id="1920512"/>
    <lineage>
        <taxon>Bacteria</taxon>
        <taxon>Pseudomonadati</taxon>
        <taxon>Pseudomonadota</taxon>
        <taxon>Alphaproteobacteria</taxon>
        <taxon>Hyphomicrobiales</taxon>
        <taxon>Pleomorphomonadaceae</taxon>
        <taxon>Oharaeibacter</taxon>
    </lineage>
</organism>
<dbReference type="AlphaFoldDB" id="A0A4R6R8R1"/>
<comment type="caution">
    <text evidence="2">The sequence shown here is derived from an EMBL/GenBank/DDBJ whole genome shotgun (WGS) entry which is preliminary data.</text>
</comment>
<dbReference type="Pfam" id="PF11162">
    <property type="entry name" value="DUF2946"/>
    <property type="match status" value="1"/>
</dbReference>
<dbReference type="RefSeq" id="WP_126539377.1">
    <property type="nucleotide sequence ID" value="NZ_BSPM01000007.1"/>
</dbReference>
<feature type="transmembrane region" description="Helical" evidence="1">
    <location>
        <begin position="20"/>
        <end position="40"/>
    </location>
</feature>
<proteinExistence type="predicted"/>
<dbReference type="Proteomes" id="UP000294547">
    <property type="component" value="Unassembled WGS sequence"/>
</dbReference>
<sequence>MRVAYDTSTSPERGRLRREWTAVLGMLAVTLNVVLGLLFADRPAAAAAAFDPFVICTSTGGTVPSAPPVGGFHDGAIHCVFCLPLMQGDAVAGAADGVGLRNALGTDLAFAAAPAPRHATAAVASVRVRGPPTAAA</sequence>
<keyword evidence="1" id="KW-0812">Transmembrane</keyword>
<evidence type="ECO:0000256" key="1">
    <source>
        <dbReference type="SAM" id="Phobius"/>
    </source>
</evidence>
<evidence type="ECO:0000313" key="3">
    <source>
        <dbReference type="Proteomes" id="UP000294547"/>
    </source>
</evidence>
<reference evidence="2 3" key="1">
    <citation type="submission" date="2019-03" db="EMBL/GenBank/DDBJ databases">
        <title>Genomic Encyclopedia of Type Strains, Phase IV (KMG-IV): sequencing the most valuable type-strain genomes for metagenomic binning, comparative biology and taxonomic classification.</title>
        <authorList>
            <person name="Goeker M."/>
        </authorList>
    </citation>
    <scope>NUCLEOTIDE SEQUENCE [LARGE SCALE GENOMIC DNA]</scope>
    <source>
        <strain evidence="2 3">DSM 102969</strain>
    </source>
</reference>